<evidence type="ECO:0000259" key="5">
    <source>
        <dbReference type="PROSITE" id="PS50111"/>
    </source>
</evidence>
<evidence type="ECO:0000256" key="4">
    <source>
        <dbReference type="SAM" id="Phobius"/>
    </source>
</evidence>
<dbReference type="AlphaFoldDB" id="A0A162H0D0"/>
<dbReference type="PRINTS" id="PR00260">
    <property type="entry name" value="CHEMTRNSDUCR"/>
</dbReference>
<dbReference type="InterPro" id="IPR024478">
    <property type="entry name" value="HlyB_4HB_MCP"/>
</dbReference>
<evidence type="ECO:0000256" key="1">
    <source>
        <dbReference type="ARBA" id="ARBA00022500"/>
    </source>
</evidence>
<dbReference type="PANTHER" id="PTHR43531">
    <property type="entry name" value="PROTEIN ICFG"/>
    <property type="match status" value="1"/>
</dbReference>
<evidence type="ECO:0000313" key="7">
    <source>
        <dbReference type="Proteomes" id="UP000075799"/>
    </source>
</evidence>
<dbReference type="SUPFAM" id="SSF58104">
    <property type="entry name" value="Methyl-accepting chemotaxis protein (MCP) signaling domain"/>
    <property type="match status" value="1"/>
</dbReference>
<protein>
    <submittedName>
        <fullName evidence="6">Chemotaxis protein</fullName>
    </submittedName>
</protein>
<dbReference type="PANTHER" id="PTHR43531:SF11">
    <property type="entry name" value="METHYL-ACCEPTING CHEMOTAXIS PROTEIN 3"/>
    <property type="match status" value="1"/>
</dbReference>
<name>A0A162H0D0_BDEBC</name>
<comment type="similarity">
    <text evidence="2">Belongs to the methyl-accepting chemotaxis (MCP) protein family.</text>
</comment>
<organism evidence="6 7">
    <name type="scientific">Bdellovibrio bacteriovorus</name>
    <dbReference type="NCBI Taxonomy" id="959"/>
    <lineage>
        <taxon>Bacteria</taxon>
        <taxon>Pseudomonadati</taxon>
        <taxon>Bdellovibrionota</taxon>
        <taxon>Bdellovibrionia</taxon>
        <taxon>Bdellovibrionales</taxon>
        <taxon>Pseudobdellovibrionaceae</taxon>
        <taxon>Bdellovibrio</taxon>
    </lineage>
</organism>
<keyword evidence="4" id="KW-0472">Membrane</keyword>
<dbReference type="EMBL" id="LUKD01000001">
    <property type="protein sequence ID" value="KYG69361.1"/>
    <property type="molecule type" value="Genomic_DNA"/>
</dbReference>
<comment type="caution">
    <text evidence="6">The sequence shown here is derived from an EMBL/GenBank/DDBJ whole genome shotgun (WGS) entry which is preliminary data.</text>
</comment>
<keyword evidence="1" id="KW-0145">Chemotaxis</keyword>
<keyword evidence="4" id="KW-1133">Transmembrane helix</keyword>
<feature type="domain" description="Methyl-accepting transducer" evidence="5">
    <location>
        <begin position="229"/>
        <end position="458"/>
    </location>
</feature>
<keyword evidence="4" id="KW-0812">Transmembrane</keyword>
<feature type="transmembrane region" description="Helical" evidence="4">
    <location>
        <begin position="192"/>
        <end position="211"/>
    </location>
</feature>
<evidence type="ECO:0000256" key="2">
    <source>
        <dbReference type="ARBA" id="ARBA00029447"/>
    </source>
</evidence>
<dbReference type="GO" id="GO:0006935">
    <property type="term" value="P:chemotaxis"/>
    <property type="evidence" value="ECO:0007669"/>
    <property type="project" value="UniProtKB-KW"/>
</dbReference>
<evidence type="ECO:0000256" key="3">
    <source>
        <dbReference type="PROSITE-ProRule" id="PRU00284"/>
    </source>
</evidence>
<dbReference type="InterPro" id="IPR004089">
    <property type="entry name" value="MCPsignal_dom"/>
</dbReference>
<dbReference type="Proteomes" id="UP000075799">
    <property type="component" value="Unassembled WGS sequence"/>
</dbReference>
<evidence type="ECO:0000313" key="6">
    <source>
        <dbReference type="EMBL" id="KYG69361.1"/>
    </source>
</evidence>
<gene>
    <name evidence="6" type="ORF">AZI87_09235</name>
</gene>
<dbReference type="InterPro" id="IPR051310">
    <property type="entry name" value="MCP_chemotaxis"/>
</dbReference>
<dbReference type="Pfam" id="PF12729">
    <property type="entry name" value="4HB_MCP_1"/>
    <property type="match status" value="1"/>
</dbReference>
<keyword evidence="3" id="KW-0807">Transducer</keyword>
<sequence>MKSWSLKAKLTVMGLFVSFLSATSGAIGFYFLNEVTYEYNIVADENLPSLKELADLRATIRELRIHVRSIGLSGNNQSEVNNYIEHSKQQIALFEQHIERYTKIDPTAKQRQSFQEFLSGWNEFKAFGGEVLTLAQDFGTNEEKIANLVREVCPGKAEKVYAPLLRETQYQVEYAERASALAHKAENESKTWVSVFAVVSIVLAGAVSFLASISISKTVKKICDALAENSLEVHKASSALTETSKTVHGGSSKAAAMVEESTASMTEIESIVKTSTERAMQAKLASEESKRSAEDGSHAVQQLMHSMTKISESSKKMQDIINIIEDISFQTNLLALNAAVEAARAGEAGRGFAVVAEAVRSLAQRSSISAKEISDLISQSAEYIEEGASKAELSQEVLKTILMNIEQVSGFNQDIASSAAEQKAGIQQVSGALVNLDSTSQSNSKASEEMSFIADELNDKTNSVDALILDLRKLIEGNKAA</sequence>
<dbReference type="RefSeq" id="WP_063206254.1">
    <property type="nucleotide sequence ID" value="NZ_LUKD01000001.1"/>
</dbReference>
<reference evidence="6 7" key="1">
    <citation type="submission" date="2016-03" db="EMBL/GenBank/DDBJ databases">
        <authorList>
            <person name="Ploux O."/>
        </authorList>
    </citation>
    <scope>NUCLEOTIDE SEQUENCE [LARGE SCALE GENOMIC DNA]</scope>
    <source>
        <strain evidence="6 7">EC13</strain>
    </source>
</reference>
<accession>A0A162H0D0</accession>
<dbReference type="GO" id="GO:0004888">
    <property type="term" value="F:transmembrane signaling receptor activity"/>
    <property type="evidence" value="ECO:0007669"/>
    <property type="project" value="InterPro"/>
</dbReference>
<dbReference type="GO" id="GO:0005886">
    <property type="term" value="C:plasma membrane"/>
    <property type="evidence" value="ECO:0007669"/>
    <property type="project" value="TreeGrafter"/>
</dbReference>
<dbReference type="Gene3D" id="1.10.287.950">
    <property type="entry name" value="Methyl-accepting chemotaxis protein"/>
    <property type="match status" value="1"/>
</dbReference>
<dbReference type="PROSITE" id="PS50111">
    <property type="entry name" value="CHEMOTAXIS_TRANSDUC_2"/>
    <property type="match status" value="1"/>
</dbReference>
<dbReference type="InterPro" id="IPR004090">
    <property type="entry name" value="Chemotax_Me-accpt_rcpt"/>
</dbReference>
<proteinExistence type="inferred from homology"/>
<dbReference type="Pfam" id="PF00015">
    <property type="entry name" value="MCPsignal"/>
    <property type="match status" value="1"/>
</dbReference>
<dbReference type="OrthoDB" id="5288625at2"/>
<dbReference type="GO" id="GO:0007165">
    <property type="term" value="P:signal transduction"/>
    <property type="evidence" value="ECO:0007669"/>
    <property type="project" value="UniProtKB-KW"/>
</dbReference>
<dbReference type="SMART" id="SM00283">
    <property type="entry name" value="MA"/>
    <property type="match status" value="1"/>
</dbReference>